<reference evidence="2" key="1">
    <citation type="journal article" date="2015" name="J. Biotechnol.">
        <title>Complete genome sequence of Streptomyces ambofaciens ATCC 23877, the spiramycin producer.</title>
        <authorList>
            <person name="Thibessard A."/>
            <person name="Haas D."/>
            <person name="Gerbaud C."/>
            <person name="Aigle B."/>
            <person name="Lautru S."/>
            <person name="Pernodet J.L."/>
            <person name="Leblond P."/>
        </authorList>
    </citation>
    <scope>NUCLEOTIDE SEQUENCE [LARGE SCALE GENOMIC DNA]</scope>
    <source>
        <strain evidence="2">ATCC 23877 / 3486 / DSM 40053 / JCM 4204 / NBRC 12836 / NRRL B-2516</strain>
    </source>
</reference>
<proteinExistence type="predicted"/>
<organism evidence="1 2">
    <name type="scientific">Streptomyces ambofaciens (strain ATCC 23877 / 3486 / DSM 40053 / JCM 4204 / NBRC 12836 / NRRL B-2516)</name>
    <dbReference type="NCBI Taxonomy" id="278992"/>
    <lineage>
        <taxon>Bacteria</taxon>
        <taxon>Bacillati</taxon>
        <taxon>Actinomycetota</taxon>
        <taxon>Actinomycetes</taxon>
        <taxon>Kitasatosporales</taxon>
        <taxon>Streptomycetaceae</taxon>
        <taxon>Streptomyces</taxon>
    </lineage>
</organism>
<name>A0A0K2AUM4_STRA7</name>
<evidence type="ECO:0000313" key="2">
    <source>
        <dbReference type="Proteomes" id="UP000061018"/>
    </source>
</evidence>
<sequence length="24" mass="2795">MRGRFAFTAVRLFRAPLRSLNTTL</sequence>
<evidence type="ECO:0000313" key="1">
    <source>
        <dbReference type="EMBL" id="AKZ56693.1"/>
    </source>
</evidence>
<dbReference type="AlphaFoldDB" id="A0A0K2AUM4"/>
<gene>
    <name evidence="1" type="ORF">SAM23877_3648</name>
</gene>
<protein>
    <submittedName>
        <fullName evidence="1">Uncharacterized protein</fullName>
    </submittedName>
</protein>
<dbReference type="Proteomes" id="UP000061018">
    <property type="component" value="Chromosome"/>
</dbReference>
<accession>A0A0K2AUM4</accession>
<dbReference type="EMBL" id="CP012382">
    <property type="protein sequence ID" value="AKZ56693.1"/>
    <property type="molecule type" value="Genomic_DNA"/>
</dbReference>
<dbReference type="KEGG" id="samb:SAM23877_3648"/>